<gene>
    <name evidence="2" type="ORF">L618_000400001930</name>
</gene>
<evidence type="ECO:0000313" key="3">
    <source>
        <dbReference type="Proteomes" id="UP000317573"/>
    </source>
</evidence>
<proteinExistence type="predicted"/>
<evidence type="ECO:0000256" key="1">
    <source>
        <dbReference type="SAM" id="Phobius"/>
    </source>
</evidence>
<sequence length="87" mass="8520">MDSLLGEVTSGGVGLQAVLAGIRAALEGRNPALAALGGLISGLSTKAKIGLAVLIVLVLLLGPVLLVILLLAVLVAAVISAVRSAED</sequence>
<reference evidence="2 3" key="1">
    <citation type="submission" date="2019-07" db="EMBL/GenBank/DDBJ databases">
        <title>Genome sequencing of lignin-degrading bacterial isolates.</title>
        <authorList>
            <person name="Gladden J."/>
        </authorList>
    </citation>
    <scope>NUCLEOTIDE SEQUENCE [LARGE SCALE GENOMIC DNA]</scope>
    <source>
        <strain evidence="2 3">J45</strain>
    </source>
</reference>
<keyword evidence="1" id="KW-0472">Membrane</keyword>
<keyword evidence="1" id="KW-1133">Transmembrane helix</keyword>
<organism evidence="2 3">
    <name type="scientific">Rhodococcus rhodochrous J45</name>
    <dbReference type="NCBI Taxonomy" id="935266"/>
    <lineage>
        <taxon>Bacteria</taxon>
        <taxon>Bacillati</taxon>
        <taxon>Actinomycetota</taxon>
        <taxon>Actinomycetes</taxon>
        <taxon>Mycobacteriales</taxon>
        <taxon>Nocardiaceae</taxon>
        <taxon>Rhodococcus</taxon>
    </lineage>
</organism>
<accession>A0A562DM22</accession>
<dbReference type="AlphaFoldDB" id="A0A562DM22"/>
<protein>
    <submittedName>
        <fullName evidence="2">Uncharacterized protein</fullName>
    </submittedName>
</protein>
<dbReference type="RefSeq" id="WP_253249919.1">
    <property type="nucleotide sequence ID" value="NZ_VLJT01000039.1"/>
</dbReference>
<comment type="caution">
    <text evidence="2">The sequence shown here is derived from an EMBL/GenBank/DDBJ whole genome shotgun (WGS) entry which is preliminary data.</text>
</comment>
<evidence type="ECO:0000313" key="2">
    <source>
        <dbReference type="EMBL" id="TWH10712.1"/>
    </source>
</evidence>
<name>A0A562DM22_RHORH</name>
<dbReference type="EMBL" id="VLJT01000039">
    <property type="protein sequence ID" value="TWH10712.1"/>
    <property type="molecule type" value="Genomic_DNA"/>
</dbReference>
<feature type="transmembrane region" description="Helical" evidence="1">
    <location>
        <begin position="49"/>
        <end position="82"/>
    </location>
</feature>
<keyword evidence="1" id="KW-0812">Transmembrane</keyword>
<dbReference type="Proteomes" id="UP000317573">
    <property type="component" value="Unassembled WGS sequence"/>
</dbReference>